<name>A0AAW8Q1J2_VIBPH</name>
<dbReference type="AlphaFoldDB" id="A0AAW8Q1J2"/>
<comment type="caution">
    <text evidence="2">The sequence shown here is derived from an EMBL/GenBank/DDBJ whole genome shotgun (WGS) entry which is preliminary data.</text>
</comment>
<gene>
    <name evidence="2" type="ORF">QX249_17360</name>
</gene>
<evidence type="ECO:0000256" key="1">
    <source>
        <dbReference type="SAM" id="Coils"/>
    </source>
</evidence>
<sequence length="337" mass="38107">MDINKVSSRVCFIVSFPYDFYGILSCLAIHNKAFKSDSQRLAASLRSSIAKRRSHLNAALNLFRGSMDIIDWIPSLVTSGGLGVVAFLSKNLIVTRLTNSVKHEYDVKLEAIKANHKESEQRFQAELQKRDLQVAAIRDSALSGLAHQKSLLFEKQLDAVDNLWKSFVALSPAKVVSTMMSRINIDEVSKTIARDTNLQEFFKMIGQNVDLQTLGGVNSTSLRPFVSEPIWAYFSAYQSIVLHYVVLAKMFELGLDKKMTKSEELVKLVSKVLPHQKEFIEKYEITGAFYLLEEIEQLLLSEIQNFLSGKGISEERLKEATEIIKYSEQLKVTDESK</sequence>
<organism evidence="2 3">
    <name type="scientific">Vibrio parahaemolyticus</name>
    <dbReference type="NCBI Taxonomy" id="670"/>
    <lineage>
        <taxon>Bacteria</taxon>
        <taxon>Pseudomonadati</taxon>
        <taxon>Pseudomonadota</taxon>
        <taxon>Gammaproteobacteria</taxon>
        <taxon>Vibrionales</taxon>
        <taxon>Vibrionaceae</taxon>
        <taxon>Vibrio</taxon>
    </lineage>
</organism>
<dbReference type="EMBL" id="JAUHGG010000005">
    <property type="protein sequence ID" value="MDS1822408.1"/>
    <property type="molecule type" value="Genomic_DNA"/>
</dbReference>
<evidence type="ECO:0000313" key="2">
    <source>
        <dbReference type="EMBL" id="MDS1822408.1"/>
    </source>
</evidence>
<dbReference type="RefSeq" id="WP_311020644.1">
    <property type="nucleotide sequence ID" value="NZ_JAUHGG010000005.1"/>
</dbReference>
<keyword evidence="1" id="KW-0175">Coiled coil</keyword>
<feature type="coiled-coil region" evidence="1">
    <location>
        <begin position="102"/>
        <end position="129"/>
    </location>
</feature>
<proteinExistence type="predicted"/>
<protein>
    <submittedName>
        <fullName evidence="2">Uncharacterized protein</fullName>
    </submittedName>
</protein>
<accession>A0AAW8Q1J2</accession>
<reference evidence="2" key="1">
    <citation type="submission" date="2023-06" db="EMBL/GenBank/DDBJ databases">
        <title>Genomic Diversity of Vibrio spp. and Metagenomic Analysis of Pathogens in Florida Gulf Coastal Waters Following Hurricane Ian.</title>
        <authorList>
            <person name="Brumfield K.D."/>
        </authorList>
    </citation>
    <scope>NUCLEOTIDE SEQUENCE</scope>
    <source>
        <strain evidence="2">WBS2B-138</strain>
    </source>
</reference>
<evidence type="ECO:0000313" key="3">
    <source>
        <dbReference type="Proteomes" id="UP001253193"/>
    </source>
</evidence>
<dbReference type="Proteomes" id="UP001253193">
    <property type="component" value="Unassembled WGS sequence"/>
</dbReference>